<proteinExistence type="inferred from homology"/>
<dbReference type="CDD" id="cd06558">
    <property type="entry name" value="crotonase-like"/>
    <property type="match status" value="1"/>
</dbReference>
<dbReference type="Pfam" id="PF00378">
    <property type="entry name" value="ECH_1"/>
    <property type="match status" value="1"/>
</dbReference>
<dbReference type="Proteomes" id="UP000015480">
    <property type="component" value="Chromosome"/>
</dbReference>
<dbReference type="HOGENOM" id="CLU_009834_7_6_5"/>
<dbReference type="EC" id="4.2.1.-" evidence="3"/>
<dbReference type="PANTHER" id="PTHR11941">
    <property type="entry name" value="ENOYL-COA HYDRATASE-RELATED"/>
    <property type="match status" value="1"/>
</dbReference>
<dbReference type="EMBL" id="CP006650">
    <property type="protein sequence ID" value="AGT09777.1"/>
    <property type="molecule type" value="Genomic_DNA"/>
</dbReference>
<dbReference type="PANTHER" id="PTHR11941:SF54">
    <property type="entry name" value="ENOYL-COA HYDRATASE, MITOCHONDRIAL"/>
    <property type="match status" value="1"/>
</dbReference>
<dbReference type="Gene3D" id="1.10.12.10">
    <property type="entry name" value="Lyase 2-enoyl-coa Hydratase, Chain A, domain 2"/>
    <property type="match status" value="1"/>
</dbReference>
<evidence type="ECO:0000256" key="2">
    <source>
        <dbReference type="ARBA" id="ARBA00023239"/>
    </source>
</evidence>
<evidence type="ECO:0000313" key="3">
    <source>
        <dbReference type="EMBL" id="AGT09777.1"/>
    </source>
</evidence>
<accession>S5XWU0</accession>
<dbReference type="KEGG" id="pami:JCM7686_2721"/>
<protein>
    <submittedName>
        <fullName evidence="3">Carnitinyl-CoA dehydratase</fullName>
        <ecNumber evidence="3">4.2.1.-</ecNumber>
    </submittedName>
</protein>
<evidence type="ECO:0000313" key="4">
    <source>
        <dbReference type="Proteomes" id="UP000015480"/>
    </source>
</evidence>
<dbReference type="PATRIC" id="fig|1367847.3.peg.2723"/>
<keyword evidence="4" id="KW-1185">Reference proteome</keyword>
<dbReference type="GO" id="GO:0006635">
    <property type="term" value="P:fatty acid beta-oxidation"/>
    <property type="evidence" value="ECO:0007669"/>
    <property type="project" value="TreeGrafter"/>
</dbReference>
<reference evidence="3 4" key="1">
    <citation type="journal article" date="2014" name="BMC Genomics">
        <title>Architecture and functions of a multipartite genome of the methylotrophic bacterium Paracoccus aminophilus JCM 7686, containing primary and secondary chromids.</title>
        <authorList>
            <person name="Dziewit L."/>
            <person name="Czarnecki J."/>
            <person name="Wibberg D."/>
            <person name="Radlinska M."/>
            <person name="Mrozek P."/>
            <person name="Szymczak M."/>
            <person name="Schluter A."/>
            <person name="Puhler A."/>
            <person name="Bartosik D."/>
        </authorList>
    </citation>
    <scope>NUCLEOTIDE SEQUENCE [LARGE SCALE GENOMIC DNA]</scope>
    <source>
        <strain evidence="3">JCM 7686</strain>
    </source>
</reference>
<dbReference type="GO" id="GO:0016829">
    <property type="term" value="F:lyase activity"/>
    <property type="evidence" value="ECO:0007669"/>
    <property type="project" value="UniProtKB-KW"/>
</dbReference>
<gene>
    <name evidence="3" type="ORF">JCM7686_2721</name>
</gene>
<dbReference type="AlphaFoldDB" id="S5XWU0"/>
<dbReference type="SUPFAM" id="SSF52096">
    <property type="entry name" value="ClpP/crotonase"/>
    <property type="match status" value="1"/>
</dbReference>
<dbReference type="InterPro" id="IPR001753">
    <property type="entry name" value="Enoyl-CoA_hydra/iso"/>
</dbReference>
<dbReference type="Gene3D" id="3.90.226.10">
    <property type="entry name" value="2-enoyl-CoA Hydratase, Chain A, domain 1"/>
    <property type="match status" value="1"/>
</dbReference>
<dbReference type="InterPro" id="IPR029045">
    <property type="entry name" value="ClpP/crotonase-like_dom_sf"/>
</dbReference>
<dbReference type="STRING" id="1367847.JCM7686_2721"/>
<comment type="similarity">
    <text evidence="1">Belongs to the enoyl-CoA hydratase/isomerase family.</text>
</comment>
<dbReference type="OrthoDB" id="9775794at2"/>
<sequence>MSDTTSDIVKTRRDGAVLEITFDRPKANAIGQPSSQELGKVFAAFRDDPELRVAIFTGGGDKFFSAGWDLNEAADAGGSGYVADYGVGGVYGFSELEGLNKPIICAVNGYAIGAGFEILLSADFVIAAENAQCWLPETTLGVLPDVGSFLLPKMLPKVIANEVLYGGLTLEPADLLRWGIANQVVPKGQALEAARALAQRILRSAPLSVEAAKETVRLAEKMNLRESYAAMRAGEFPAFQRLIDSEDALEGPRAAVEKRDPVWKGR</sequence>
<evidence type="ECO:0000256" key="1">
    <source>
        <dbReference type="ARBA" id="ARBA00005254"/>
    </source>
</evidence>
<organism evidence="3 4">
    <name type="scientific">Paracoccus aminophilus JCM 7686</name>
    <dbReference type="NCBI Taxonomy" id="1367847"/>
    <lineage>
        <taxon>Bacteria</taxon>
        <taxon>Pseudomonadati</taxon>
        <taxon>Pseudomonadota</taxon>
        <taxon>Alphaproteobacteria</taxon>
        <taxon>Rhodobacterales</taxon>
        <taxon>Paracoccaceae</taxon>
        <taxon>Paracoccus</taxon>
    </lineage>
</organism>
<dbReference type="RefSeq" id="WP_020951415.1">
    <property type="nucleotide sequence ID" value="NC_022041.1"/>
</dbReference>
<name>S5XWU0_PARAH</name>
<dbReference type="eggNOG" id="COG1024">
    <property type="taxonomic scope" value="Bacteria"/>
</dbReference>
<dbReference type="InterPro" id="IPR014748">
    <property type="entry name" value="Enoyl-CoA_hydra_C"/>
</dbReference>
<keyword evidence="2 3" id="KW-0456">Lyase</keyword>